<dbReference type="InterPro" id="IPR000182">
    <property type="entry name" value="GNAT_dom"/>
</dbReference>
<dbReference type="RefSeq" id="WP_051994385.1">
    <property type="nucleotide sequence ID" value="NZ_SNZK01000010.1"/>
</dbReference>
<evidence type="ECO:0000313" key="2">
    <source>
        <dbReference type="EMBL" id="TDR52010.1"/>
    </source>
</evidence>
<name>A0A4R6ZIB3_9LIST</name>
<gene>
    <name evidence="2" type="ORF">DFP96_11087</name>
</gene>
<dbReference type="InterPro" id="IPR016181">
    <property type="entry name" value="Acyl_CoA_acyltransferase"/>
</dbReference>
<dbReference type="OrthoDB" id="66776at2"/>
<sequence>MNVHLKQFKKETAQIEALKKYQLTNDEFSAHPVELLEQASQTYSYHCVLVYDSEAVVGFFVLDSGDGVKTYTMEQNALLLRGYSIDSSVQGRGYGANSLAELKAYVRNNFKRVSTVVLAVNKRNIPAQKLYLKSGFTETSSVVLGPRGEQFVYELRIDRT</sequence>
<organism evidence="2 3">
    <name type="scientific">Listeria rocourtiae</name>
    <dbReference type="NCBI Taxonomy" id="647910"/>
    <lineage>
        <taxon>Bacteria</taxon>
        <taxon>Bacillati</taxon>
        <taxon>Bacillota</taxon>
        <taxon>Bacilli</taxon>
        <taxon>Bacillales</taxon>
        <taxon>Listeriaceae</taxon>
        <taxon>Listeria</taxon>
    </lineage>
</organism>
<protein>
    <submittedName>
        <fullName evidence="2">RimJ/RimL family protein N-acetyltransferase</fullName>
    </submittedName>
</protein>
<keyword evidence="2" id="KW-0808">Transferase</keyword>
<evidence type="ECO:0000313" key="3">
    <source>
        <dbReference type="Proteomes" id="UP000295558"/>
    </source>
</evidence>
<dbReference type="EMBL" id="SNZK01000010">
    <property type="protein sequence ID" value="TDR52010.1"/>
    <property type="molecule type" value="Genomic_DNA"/>
</dbReference>
<dbReference type="Gene3D" id="3.40.630.30">
    <property type="match status" value="1"/>
</dbReference>
<feature type="domain" description="N-acetyltransferase" evidence="1">
    <location>
        <begin position="3"/>
        <end position="158"/>
    </location>
</feature>
<dbReference type="STRING" id="1265846.PROCOU_13523"/>
<dbReference type="PROSITE" id="PS51186">
    <property type="entry name" value="GNAT"/>
    <property type="match status" value="1"/>
</dbReference>
<evidence type="ECO:0000259" key="1">
    <source>
        <dbReference type="PROSITE" id="PS51186"/>
    </source>
</evidence>
<keyword evidence="3" id="KW-1185">Reference proteome</keyword>
<dbReference type="Proteomes" id="UP000295558">
    <property type="component" value="Unassembled WGS sequence"/>
</dbReference>
<accession>A0A4R6ZIB3</accession>
<dbReference type="GO" id="GO:0016747">
    <property type="term" value="F:acyltransferase activity, transferring groups other than amino-acyl groups"/>
    <property type="evidence" value="ECO:0007669"/>
    <property type="project" value="InterPro"/>
</dbReference>
<dbReference type="Pfam" id="PF00583">
    <property type="entry name" value="Acetyltransf_1"/>
    <property type="match status" value="1"/>
</dbReference>
<comment type="caution">
    <text evidence="2">The sequence shown here is derived from an EMBL/GenBank/DDBJ whole genome shotgun (WGS) entry which is preliminary data.</text>
</comment>
<dbReference type="SUPFAM" id="SSF55729">
    <property type="entry name" value="Acyl-CoA N-acyltransferases (Nat)"/>
    <property type="match status" value="1"/>
</dbReference>
<dbReference type="AlphaFoldDB" id="A0A4R6ZIB3"/>
<proteinExistence type="predicted"/>
<reference evidence="2 3" key="1">
    <citation type="submission" date="2019-03" db="EMBL/GenBank/DDBJ databases">
        <title>Genomic Encyclopedia of Type Strains, Phase III (KMG-III): the genomes of soil and plant-associated and newly described type strains.</title>
        <authorList>
            <person name="Whitman W."/>
        </authorList>
    </citation>
    <scope>NUCLEOTIDE SEQUENCE [LARGE SCALE GENOMIC DNA]</scope>
    <source>
        <strain evidence="2 3">CECT 7972</strain>
    </source>
</reference>